<keyword evidence="3 7" id="KW-0133">Cell shape</keyword>
<sequence>MCQKPTILFFDSGVGGFSVYREVKALLPDNQYLYCFDNGGFPYSEKSEQIITERTLAICRKIDKDYPLDLIVIACNTASTVVLPALREAFNIPIVGTVPAIKPAAEISQTKHIGLLATKGTVKRQYVNDLIQNYASHCVVEKLGSTVLAEIAEQKLRGSSVDLLALNEELKVWRDIDDLDTVILGCTHFPLIKDEIQICLPQVKYFIDPGKAIALRVKKLLENVQVRPIKETKNLIFCTQNFKYELVFQQALSLWGFNELRVLTGIGE</sequence>
<dbReference type="AlphaFoldDB" id="A0A2M8RX40"/>
<feature type="binding site" evidence="7">
    <location>
        <begin position="43"/>
        <end position="44"/>
    </location>
    <ligand>
        <name>substrate</name>
    </ligand>
</feature>
<accession>A0A2M8RX40</accession>
<dbReference type="SUPFAM" id="SSF53681">
    <property type="entry name" value="Aspartate/glutamate racemase"/>
    <property type="match status" value="2"/>
</dbReference>
<evidence type="ECO:0000256" key="6">
    <source>
        <dbReference type="ARBA" id="ARBA00023316"/>
    </source>
</evidence>
<dbReference type="GO" id="GO:0009252">
    <property type="term" value="P:peptidoglycan biosynthetic process"/>
    <property type="evidence" value="ECO:0007669"/>
    <property type="project" value="UniProtKB-UniRule"/>
</dbReference>
<dbReference type="PANTHER" id="PTHR21198:SF2">
    <property type="entry name" value="GLUTAMATE RACEMASE"/>
    <property type="match status" value="1"/>
</dbReference>
<comment type="function">
    <text evidence="7">Provides the (R)-glutamate required for cell wall biosynthesis.</text>
</comment>
<keyword evidence="4 7" id="KW-0573">Peptidoglycan synthesis</keyword>
<evidence type="ECO:0000256" key="7">
    <source>
        <dbReference type="HAMAP-Rule" id="MF_00258"/>
    </source>
</evidence>
<comment type="caution">
    <text evidence="8">The sequence shown here is derived from an EMBL/GenBank/DDBJ whole genome shotgun (WGS) entry which is preliminary data.</text>
</comment>
<dbReference type="InterPro" id="IPR001920">
    <property type="entry name" value="Asp/Glu_race"/>
</dbReference>
<evidence type="ECO:0000313" key="9">
    <source>
        <dbReference type="Proteomes" id="UP000230282"/>
    </source>
</evidence>
<evidence type="ECO:0000256" key="5">
    <source>
        <dbReference type="ARBA" id="ARBA00023235"/>
    </source>
</evidence>
<dbReference type="NCBIfam" id="TIGR00067">
    <property type="entry name" value="glut_race"/>
    <property type="match status" value="1"/>
</dbReference>
<evidence type="ECO:0000313" key="8">
    <source>
        <dbReference type="EMBL" id="PJG83451.1"/>
    </source>
</evidence>
<dbReference type="OrthoDB" id="9801055at2"/>
<evidence type="ECO:0000256" key="1">
    <source>
        <dbReference type="ARBA" id="ARBA00001602"/>
    </source>
</evidence>
<feature type="binding site" evidence="7">
    <location>
        <begin position="187"/>
        <end position="188"/>
    </location>
    <ligand>
        <name>substrate</name>
    </ligand>
</feature>
<evidence type="ECO:0000256" key="2">
    <source>
        <dbReference type="ARBA" id="ARBA00013090"/>
    </source>
</evidence>
<dbReference type="Proteomes" id="UP000230282">
    <property type="component" value="Unassembled WGS sequence"/>
</dbReference>
<organism evidence="8 9">
    <name type="scientific">Caviibacterium pharyngocola</name>
    <dbReference type="NCBI Taxonomy" id="28159"/>
    <lineage>
        <taxon>Bacteria</taxon>
        <taxon>Pseudomonadati</taxon>
        <taxon>Pseudomonadota</taxon>
        <taxon>Gammaproteobacteria</taxon>
        <taxon>Pasteurellales</taxon>
        <taxon>Pasteurellaceae</taxon>
        <taxon>Caviibacterium</taxon>
    </lineage>
</organism>
<dbReference type="Pfam" id="PF01177">
    <property type="entry name" value="Asp_Glu_race"/>
    <property type="match status" value="1"/>
</dbReference>
<feature type="binding site" evidence="7">
    <location>
        <begin position="11"/>
        <end position="12"/>
    </location>
    <ligand>
        <name>substrate</name>
    </ligand>
</feature>
<dbReference type="PROSITE" id="PS00924">
    <property type="entry name" value="ASP_GLU_RACEMASE_2"/>
    <property type="match status" value="1"/>
</dbReference>
<evidence type="ECO:0000256" key="3">
    <source>
        <dbReference type="ARBA" id="ARBA00022960"/>
    </source>
</evidence>
<keyword evidence="5 7" id="KW-0413">Isomerase</keyword>
<dbReference type="RefSeq" id="WP_100296142.1">
    <property type="nucleotide sequence ID" value="NZ_PHGZ01000007.1"/>
</dbReference>
<comment type="catalytic activity">
    <reaction evidence="1 7">
        <text>L-glutamate = D-glutamate</text>
        <dbReference type="Rhea" id="RHEA:12813"/>
        <dbReference type="ChEBI" id="CHEBI:29985"/>
        <dbReference type="ChEBI" id="CHEBI:29986"/>
        <dbReference type="EC" id="5.1.1.3"/>
    </reaction>
</comment>
<dbReference type="PANTHER" id="PTHR21198">
    <property type="entry name" value="GLUTAMATE RACEMASE"/>
    <property type="match status" value="1"/>
</dbReference>
<keyword evidence="6 7" id="KW-0961">Cell wall biogenesis/degradation</keyword>
<comment type="similarity">
    <text evidence="7">Belongs to the aspartate/glutamate racemases family.</text>
</comment>
<dbReference type="UniPathway" id="UPA00219"/>
<dbReference type="InterPro" id="IPR004391">
    <property type="entry name" value="Glu_race"/>
</dbReference>
<dbReference type="HAMAP" id="MF_00258">
    <property type="entry name" value="Glu_racemase"/>
    <property type="match status" value="1"/>
</dbReference>
<dbReference type="FunFam" id="3.40.50.1860:FF:000001">
    <property type="entry name" value="Glutamate racemase"/>
    <property type="match status" value="1"/>
</dbReference>
<dbReference type="Gene3D" id="3.40.50.1860">
    <property type="match status" value="2"/>
</dbReference>
<keyword evidence="9" id="KW-1185">Reference proteome</keyword>
<reference evidence="8 9" key="1">
    <citation type="submission" date="2017-11" db="EMBL/GenBank/DDBJ databases">
        <title>Reclassification of Bisgaard taxon 5 as Caviibacterium pharyngocola gen. nov., sp. nov.</title>
        <authorList>
            <person name="Christensen H."/>
        </authorList>
    </citation>
    <scope>NUCLEOTIDE SEQUENCE [LARGE SCALE GENOMIC DNA]</scope>
    <source>
        <strain evidence="8 9">7_3</strain>
    </source>
</reference>
<dbReference type="GO" id="GO:0008881">
    <property type="term" value="F:glutamate racemase activity"/>
    <property type="evidence" value="ECO:0007669"/>
    <property type="project" value="UniProtKB-UniRule"/>
</dbReference>
<feature type="binding site" evidence="7">
    <location>
        <begin position="76"/>
        <end position="77"/>
    </location>
    <ligand>
        <name>substrate</name>
    </ligand>
</feature>
<evidence type="ECO:0000256" key="4">
    <source>
        <dbReference type="ARBA" id="ARBA00022984"/>
    </source>
</evidence>
<comment type="pathway">
    <text evidence="7">Cell wall biogenesis; peptidoglycan biosynthesis.</text>
</comment>
<dbReference type="InterPro" id="IPR018187">
    <property type="entry name" value="Asp/Glu_racemase_AS_1"/>
</dbReference>
<dbReference type="GO" id="GO:0008360">
    <property type="term" value="P:regulation of cell shape"/>
    <property type="evidence" value="ECO:0007669"/>
    <property type="project" value="UniProtKB-KW"/>
</dbReference>
<dbReference type="InterPro" id="IPR015942">
    <property type="entry name" value="Asp/Glu/hydantoin_racemase"/>
</dbReference>
<gene>
    <name evidence="7" type="primary">murI</name>
    <name evidence="8" type="ORF">CVP04_03515</name>
</gene>
<feature type="active site" description="Proton donor/acceptor" evidence="7">
    <location>
        <position position="75"/>
    </location>
</feature>
<proteinExistence type="inferred from homology"/>
<name>A0A2M8RX40_9PAST</name>
<feature type="active site" description="Proton donor/acceptor" evidence="7">
    <location>
        <position position="186"/>
    </location>
</feature>
<protein>
    <recommendedName>
        <fullName evidence="2 7">Glutamate racemase</fullName>
        <ecNumber evidence="2 7">5.1.1.3</ecNumber>
    </recommendedName>
</protein>
<dbReference type="EMBL" id="PHGZ01000007">
    <property type="protein sequence ID" value="PJG83451.1"/>
    <property type="molecule type" value="Genomic_DNA"/>
</dbReference>
<dbReference type="EC" id="5.1.1.3" evidence="2 7"/>
<dbReference type="PROSITE" id="PS00923">
    <property type="entry name" value="ASP_GLU_RACEMASE_1"/>
    <property type="match status" value="1"/>
</dbReference>
<dbReference type="GO" id="GO:0071555">
    <property type="term" value="P:cell wall organization"/>
    <property type="evidence" value="ECO:0007669"/>
    <property type="project" value="UniProtKB-KW"/>
</dbReference>
<dbReference type="InterPro" id="IPR033134">
    <property type="entry name" value="Asp/Glu_racemase_AS_2"/>
</dbReference>